<accession>A0A4P9Z2T1</accession>
<keyword evidence="1" id="KW-0812">Transmembrane</keyword>
<keyword evidence="1" id="KW-1133">Transmembrane helix</keyword>
<gene>
    <name evidence="2" type="ORF">SYNPS1DRAFT_21602</name>
</gene>
<feature type="transmembrane region" description="Helical" evidence="1">
    <location>
        <begin position="38"/>
        <end position="60"/>
    </location>
</feature>
<evidence type="ECO:0000256" key="1">
    <source>
        <dbReference type="SAM" id="Phobius"/>
    </source>
</evidence>
<keyword evidence="3" id="KW-1185">Reference proteome</keyword>
<reference evidence="3" key="1">
    <citation type="journal article" date="2018" name="Nat. Microbiol.">
        <title>Leveraging single-cell genomics to expand the fungal tree of life.</title>
        <authorList>
            <person name="Ahrendt S.R."/>
            <person name="Quandt C.A."/>
            <person name="Ciobanu D."/>
            <person name="Clum A."/>
            <person name="Salamov A."/>
            <person name="Andreopoulos B."/>
            <person name="Cheng J.F."/>
            <person name="Woyke T."/>
            <person name="Pelin A."/>
            <person name="Henrissat B."/>
            <person name="Reynolds N.K."/>
            <person name="Benny G.L."/>
            <person name="Smith M.E."/>
            <person name="James T.Y."/>
            <person name="Grigoriev I.V."/>
        </authorList>
    </citation>
    <scope>NUCLEOTIDE SEQUENCE [LARGE SCALE GENOMIC DNA]</scope>
    <source>
        <strain evidence="3">Benny S71-1</strain>
    </source>
</reference>
<dbReference type="Proteomes" id="UP000278143">
    <property type="component" value="Unassembled WGS sequence"/>
</dbReference>
<dbReference type="OrthoDB" id="10521034at2759"/>
<feature type="transmembrane region" description="Helical" evidence="1">
    <location>
        <begin position="6"/>
        <end position="26"/>
    </location>
</feature>
<feature type="transmembrane region" description="Helical" evidence="1">
    <location>
        <begin position="122"/>
        <end position="144"/>
    </location>
</feature>
<dbReference type="EMBL" id="KZ989359">
    <property type="protein sequence ID" value="RKP26685.1"/>
    <property type="molecule type" value="Genomic_DNA"/>
</dbReference>
<dbReference type="AlphaFoldDB" id="A0A4P9Z2T1"/>
<feature type="transmembrane region" description="Helical" evidence="1">
    <location>
        <begin position="80"/>
        <end position="101"/>
    </location>
</feature>
<name>A0A4P9Z2T1_9FUNG</name>
<evidence type="ECO:0000313" key="3">
    <source>
        <dbReference type="Proteomes" id="UP000278143"/>
    </source>
</evidence>
<protein>
    <submittedName>
        <fullName evidence="2">Uncharacterized protein</fullName>
    </submittedName>
</protein>
<organism evidence="2 3">
    <name type="scientific">Syncephalis pseudoplumigaleata</name>
    <dbReference type="NCBI Taxonomy" id="1712513"/>
    <lineage>
        <taxon>Eukaryota</taxon>
        <taxon>Fungi</taxon>
        <taxon>Fungi incertae sedis</taxon>
        <taxon>Zoopagomycota</taxon>
        <taxon>Zoopagomycotina</taxon>
        <taxon>Zoopagomycetes</taxon>
        <taxon>Zoopagales</taxon>
        <taxon>Piptocephalidaceae</taxon>
        <taxon>Syncephalis</taxon>
    </lineage>
</organism>
<sequence length="156" mass="17349">MSCHRLVLTSFLLIALVNALSSVFLLERAYVARCESKLVLVGGGAVILSSVVLTLLQATSITGVHDVAGMCKPAVPVYTYYLRFVIDFVFSLVSFALFIHVTIQMYRRRRTNAWRKLAQNGIITMLLVCATHLVSMLCITVEPLSKEPAMFYLTDT</sequence>
<proteinExistence type="predicted"/>
<evidence type="ECO:0000313" key="2">
    <source>
        <dbReference type="EMBL" id="RKP26685.1"/>
    </source>
</evidence>
<keyword evidence="1" id="KW-0472">Membrane</keyword>